<dbReference type="InterPro" id="IPR011051">
    <property type="entry name" value="RmlC_Cupin_sf"/>
</dbReference>
<dbReference type="PANTHER" id="PTHR39193">
    <property type="entry name" value="5-DEOXY-GLUCURONATE ISOMERASE"/>
    <property type="match status" value="1"/>
</dbReference>
<dbReference type="GO" id="GO:0019310">
    <property type="term" value="P:inositol catabolic process"/>
    <property type="evidence" value="ECO:0007669"/>
    <property type="project" value="UniProtKB-UniRule"/>
</dbReference>
<dbReference type="AlphaFoldDB" id="A0A850ELR7"/>
<accession>A0A850ELR7</accession>
<name>A0A850ELR7_9BACL</name>
<dbReference type="Pfam" id="PF04962">
    <property type="entry name" value="KduI"/>
    <property type="match status" value="1"/>
</dbReference>
<gene>
    <name evidence="3" type="primary">iolB</name>
    <name evidence="3" type="ORF">HPT30_16545</name>
</gene>
<dbReference type="InterPro" id="IPR014710">
    <property type="entry name" value="RmlC-like_jellyroll"/>
</dbReference>
<dbReference type="InterPro" id="IPR021120">
    <property type="entry name" value="KduI/IolB_isomerase"/>
</dbReference>
<dbReference type="GO" id="GO:0102482">
    <property type="term" value="F:5-deoxy-D-glucuronate isomerase activity"/>
    <property type="evidence" value="ECO:0007669"/>
    <property type="project" value="UniProtKB-EC"/>
</dbReference>
<dbReference type="GO" id="GO:0008880">
    <property type="term" value="F:glucuronate isomerase activity"/>
    <property type="evidence" value="ECO:0007669"/>
    <property type="project" value="InterPro"/>
</dbReference>
<dbReference type="NCBIfam" id="TIGR04378">
    <property type="entry name" value="myo_inos_iolB"/>
    <property type="match status" value="1"/>
</dbReference>
<dbReference type="PIRSF" id="PIRSF036628">
    <property type="entry name" value="IolB"/>
    <property type="match status" value="1"/>
</dbReference>
<sequence length="277" mass="30753">MSKLIVSPDSKRSGNHPALSVTPESAGWTYVGFEVYRLSPGETLSQSTDGNEVCLVLLSGRADIATANASWLNIGQRMSVFEQIPPYSVYVPNDNRFKVTAVTELELAVCKAPGHGNHDARLIAPSDVGVEVRGEGSTQRFIHNILPEQEPADSLLVVEVFTPQGHWSSYPPHKHDRDALPDESLLEETYYFHVKPEQGFAVQRVYTDDRSLDETLAVKDSEAVLVPKGYHPVSAPPGYDVYYLNVMAGPTRIWKFHNDPDHEWLAQPRTTAPTESE</sequence>
<evidence type="ECO:0000256" key="1">
    <source>
        <dbReference type="ARBA" id="ARBA00023235"/>
    </source>
</evidence>
<organism evidence="3 4">
    <name type="scientific">Paenibacillus agri</name>
    <dbReference type="NCBI Taxonomy" id="2744309"/>
    <lineage>
        <taxon>Bacteria</taxon>
        <taxon>Bacillati</taxon>
        <taxon>Bacillota</taxon>
        <taxon>Bacilli</taxon>
        <taxon>Bacillales</taxon>
        <taxon>Paenibacillaceae</taxon>
        <taxon>Paenibacillus</taxon>
    </lineage>
</organism>
<evidence type="ECO:0000256" key="2">
    <source>
        <dbReference type="NCBIfam" id="TIGR04378"/>
    </source>
</evidence>
<evidence type="ECO:0000313" key="3">
    <source>
        <dbReference type="EMBL" id="NUU61955.1"/>
    </source>
</evidence>
<evidence type="ECO:0000313" key="4">
    <source>
        <dbReference type="Proteomes" id="UP000564806"/>
    </source>
</evidence>
<dbReference type="EMBL" id="JABWCS010000212">
    <property type="protein sequence ID" value="NUU61955.1"/>
    <property type="molecule type" value="Genomic_DNA"/>
</dbReference>
<keyword evidence="4" id="KW-1185">Reference proteome</keyword>
<dbReference type="Proteomes" id="UP000564806">
    <property type="component" value="Unassembled WGS sequence"/>
</dbReference>
<dbReference type="InterPro" id="IPR024203">
    <property type="entry name" value="Deoxy-glucuronate_isom_IolB"/>
</dbReference>
<dbReference type="RefSeq" id="WP_175372458.1">
    <property type="nucleotide sequence ID" value="NZ_JABWCS010000212.1"/>
</dbReference>
<protein>
    <recommendedName>
        <fullName evidence="2">5-deoxy-glucuronate isomerase</fullName>
        <ecNumber evidence="2">5.3.1.30</ecNumber>
    </recommendedName>
</protein>
<dbReference type="Gene3D" id="2.60.120.10">
    <property type="entry name" value="Jelly Rolls"/>
    <property type="match status" value="2"/>
</dbReference>
<dbReference type="SUPFAM" id="SSF51182">
    <property type="entry name" value="RmlC-like cupins"/>
    <property type="match status" value="1"/>
</dbReference>
<proteinExistence type="predicted"/>
<dbReference type="PANTHER" id="PTHR39193:SF1">
    <property type="entry name" value="5-DEOXY-GLUCURONATE ISOMERASE"/>
    <property type="match status" value="1"/>
</dbReference>
<dbReference type="EC" id="5.3.1.30" evidence="2"/>
<reference evidence="3" key="1">
    <citation type="submission" date="2020-06" db="EMBL/GenBank/DDBJ databases">
        <title>Paenibacillus sp. nov., isolated from soil.</title>
        <authorList>
            <person name="Seo Y.L."/>
        </authorList>
    </citation>
    <scope>NUCLEOTIDE SEQUENCE [LARGE SCALE GENOMIC DNA]</scope>
    <source>
        <strain evidence="3">JW14</strain>
    </source>
</reference>
<comment type="caution">
    <text evidence="3">The sequence shown here is derived from an EMBL/GenBank/DDBJ whole genome shotgun (WGS) entry which is preliminary data.</text>
</comment>
<keyword evidence="1 3" id="KW-0413">Isomerase</keyword>